<sequence>MAAAKSGVKDILKSAIKTACGFVEHHFSDVPGHINWDKWMENVAPMDTAAAVHITMQNFTSAFKKDSGYNIPVTQGSKSLFELVLREALYKNIPPNPPEPRRWAHRSRTCSKDRDRQGPNCRNCEAMDAFLIAPDQRVWRYQAEKPIRDHLKSQLRDGSDGARYFNISIERTQRAHTMVVEKTGREFVDEVESWKESVWALEARLAPLRDEMVAAMLGSRAYRELVLVEDLRAQIVTFGSSITTGVKREMDGSAIPELYSVKRARL</sequence>
<dbReference type="Proteomes" id="UP001327957">
    <property type="component" value="Unassembled WGS sequence"/>
</dbReference>
<comment type="caution">
    <text evidence="2">The sequence shown here is derived from an EMBL/GenBank/DDBJ whole genome shotgun (WGS) entry which is preliminary data.</text>
</comment>
<dbReference type="AlphaFoldDB" id="A0AAV9TLB8"/>
<proteinExistence type="predicted"/>
<feature type="region of interest" description="Disordered" evidence="1">
    <location>
        <begin position="96"/>
        <end position="117"/>
    </location>
</feature>
<reference evidence="2 3" key="1">
    <citation type="submission" date="2023-04" db="EMBL/GenBank/DDBJ databases">
        <title>Colletotrichum tabacum stain YC1 causing leaf anthracnose on Nicotiana tabacum(L.) cv.</title>
        <authorList>
            <person name="Ji Z."/>
            <person name="Wang M."/>
            <person name="Zhang J."/>
            <person name="Wang N."/>
            <person name="Zhou Z."/>
        </authorList>
    </citation>
    <scope>NUCLEOTIDE SEQUENCE [LARGE SCALE GENOMIC DNA]</scope>
    <source>
        <strain evidence="2 3">YC1</strain>
    </source>
</reference>
<evidence type="ECO:0000313" key="2">
    <source>
        <dbReference type="EMBL" id="KAK6224240.1"/>
    </source>
</evidence>
<accession>A0AAV9TLB8</accession>
<evidence type="ECO:0000313" key="3">
    <source>
        <dbReference type="Proteomes" id="UP001327957"/>
    </source>
</evidence>
<name>A0AAV9TLB8_9PEZI</name>
<organism evidence="2 3">
    <name type="scientific">Colletotrichum tabaci</name>
    <dbReference type="NCBI Taxonomy" id="1209068"/>
    <lineage>
        <taxon>Eukaryota</taxon>
        <taxon>Fungi</taxon>
        <taxon>Dikarya</taxon>
        <taxon>Ascomycota</taxon>
        <taxon>Pezizomycotina</taxon>
        <taxon>Sordariomycetes</taxon>
        <taxon>Hypocreomycetidae</taxon>
        <taxon>Glomerellales</taxon>
        <taxon>Glomerellaceae</taxon>
        <taxon>Colletotrichum</taxon>
        <taxon>Colletotrichum destructivum species complex</taxon>
    </lineage>
</organism>
<gene>
    <name evidence="2" type="ORF">QIS74_02567</name>
</gene>
<keyword evidence="3" id="KW-1185">Reference proteome</keyword>
<evidence type="ECO:0000256" key="1">
    <source>
        <dbReference type="SAM" id="MobiDB-lite"/>
    </source>
</evidence>
<dbReference type="EMBL" id="JASAOK010000012">
    <property type="protein sequence ID" value="KAK6224240.1"/>
    <property type="molecule type" value="Genomic_DNA"/>
</dbReference>
<protein>
    <submittedName>
        <fullName evidence="2">2OG-Fe(II) oxygenase</fullName>
    </submittedName>
</protein>